<keyword evidence="3" id="KW-1185">Reference proteome</keyword>
<accession>A0A1M6XK09</accession>
<dbReference type="EMBL" id="FRAH01000063">
    <property type="protein sequence ID" value="SHL06324.1"/>
    <property type="molecule type" value="Genomic_DNA"/>
</dbReference>
<name>A0A1M6XK09_9FIRM</name>
<feature type="compositionally biased region" description="Polar residues" evidence="1">
    <location>
        <begin position="15"/>
        <end position="31"/>
    </location>
</feature>
<dbReference type="AlphaFoldDB" id="A0A1M6XK09"/>
<dbReference type="OrthoDB" id="2087754at2"/>
<dbReference type="GeneID" id="78176404"/>
<organism evidence="2 3">
    <name type="scientific">Anaerotignum lactatifermentans DSM 14214</name>
    <dbReference type="NCBI Taxonomy" id="1121323"/>
    <lineage>
        <taxon>Bacteria</taxon>
        <taxon>Bacillati</taxon>
        <taxon>Bacillota</taxon>
        <taxon>Clostridia</taxon>
        <taxon>Lachnospirales</taxon>
        <taxon>Anaerotignaceae</taxon>
        <taxon>Anaerotignum</taxon>
    </lineage>
</organism>
<dbReference type="RefSeq" id="WP_159432899.1">
    <property type="nucleotide sequence ID" value="NZ_FRAH01000063.1"/>
</dbReference>
<dbReference type="Proteomes" id="UP000183975">
    <property type="component" value="Unassembled WGS sequence"/>
</dbReference>
<sequence>MTKKKYQQHKKTPKDTVSGNDLYQIRQNAHYSDSGKAEPDNNIFWEERSNPLSSKGN</sequence>
<evidence type="ECO:0000313" key="2">
    <source>
        <dbReference type="EMBL" id="SHL06324.1"/>
    </source>
</evidence>
<feature type="compositionally biased region" description="Basic residues" evidence="1">
    <location>
        <begin position="1"/>
        <end position="12"/>
    </location>
</feature>
<protein>
    <submittedName>
        <fullName evidence="2">Uncharacterized protein</fullName>
    </submittedName>
</protein>
<proteinExistence type="predicted"/>
<gene>
    <name evidence="2" type="ORF">SAMN02745138_02808</name>
</gene>
<feature type="compositionally biased region" description="Basic and acidic residues" evidence="1">
    <location>
        <begin position="33"/>
        <end position="49"/>
    </location>
</feature>
<reference evidence="2 3" key="1">
    <citation type="submission" date="2016-11" db="EMBL/GenBank/DDBJ databases">
        <authorList>
            <person name="Jaros S."/>
            <person name="Januszkiewicz K."/>
            <person name="Wedrychowicz H."/>
        </authorList>
    </citation>
    <scope>NUCLEOTIDE SEQUENCE [LARGE SCALE GENOMIC DNA]</scope>
    <source>
        <strain evidence="2 3">DSM 14214</strain>
    </source>
</reference>
<evidence type="ECO:0000313" key="3">
    <source>
        <dbReference type="Proteomes" id="UP000183975"/>
    </source>
</evidence>
<feature type="region of interest" description="Disordered" evidence="1">
    <location>
        <begin position="1"/>
        <end position="57"/>
    </location>
</feature>
<evidence type="ECO:0000256" key="1">
    <source>
        <dbReference type="SAM" id="MobiDB-lite"/>
    </source>
</evidence>